<organism evidence="11 12">
    <name type="scientific">Roseofilum capinflatum BLCC-M114</name>
    <dbReference type="NCBI Taxonomy" id="3022440"/>
    <lineage>
        <taxon>Bacteria</taxon>
        <taxon>Bacillati</taxon>
        <taxon>Cyanobacteriota</taxon>
        <taxon>Cyanophyceae</taxon>
        <taxon>Desertifilales</taxon>
        <taxon>Desertifilaceae</taxon>
        <taxon>Roseofilum</taxon>
        <taxon>Roseofilum capinflatum</taxon>
    </lineage>
</organism>
<feature type="compositionally biased region" description="Low complexity" evidence="8">
    <location>
        <begin position="141"/>
        <end position="150"/>
    </location>
</feature>
<dbReference type="SMART" id="SM00448">
    <property type="entry name" value="REC"/>
    <property type="match status" value="1"/>
</dbReference>
<evidence type="ECO:0000256" key="1">
    <source>
        <dbReference type="ARBA" id="ARBA00022490"/>
    </source>
</evidence>
<dbReference type="NCBIfam" id="NF009206">
    <property type="entry name" value="PRK12555.1"/>
    <property type="match status" value="1"/>
</dbReference>
<dbReference type="InterPro" id="IPR008248">
    <property type="entry name" value="CheB-like"/>
</dbReference>
<reference evidence="11 12" key="1">
    <citation type="submission" date="2023-01" db="EMBL/GenBank/DDBJ databases">
        <title>Novel diversity within Roseofilum (Cyanobacteria; Desertifilaceae) from marine benthic mats with descriptions of four novel species.</title>
        <authorList>
            <person name="Wang Y."/>
            <person name="Berthold D.E."/>
            <person name="Hu J."/>
            <person name="Lefler F.W."/>
            <person name="Laughinghouse H.D. IV."/>
        </authorList>
    </citation>
    <scope>NUCLEOTIDE SEQUENCE [LARGE SCALE GENOMIC DNA]</scope>
    <source>
        <strain evidence="11 12">BLCC-M114</strain>
    </source>
</reference>
<sequence>MPIRVIIVEDSPVAMTILKRMLNASPDIEVVGTARTGKEALGLIARVNPQVICTDLHMPEMDGLALTQEVMSTHPKPILVISSSVREQDTHQVFQVLAAGAVDVFPKPEGGLGVDADRIQQALVNKVKVLSGVSVFTNRQRSRQQMTRTTAAHSPQSCPASRSIPTLSRSSLLSQPKLTFKTTHLGLIALGASTGGPQVLEQILSQFPAHLPVPVICVQHISEGFLQGFMDWLSAHCALPVSIARAGDRPQPGHVYFPPERSHLILDRHGCFAYNRTLAIGGHCPSITVTFNSVAQYYKSRSIGVLLTGMGRDGADGLLSIFQAGGLTFAQNEASCVVFGMPKEAIALGAARQVLPPEAIPTAILRKLGNG</sequence>
<protein>
    <recommendedName>
        <fullName evidence="5">Protein-glutamate methylesterase/protein-glutamine glutaminase</fullName>
        <ecNumber evidence="5">3.1.1.61</ecNumber>
        <ecNumber evidence="5">3.5.1.44</ecNumber>
    </recommendedName>
</protein>
<evidence type="ECO:0000256" key="7">
    <source>
        <dbReference type="PROSITE-ProRule" id="PRU00169"/>
    </source>
</evidence>
<evidence type="ECO:0000256" key="4">
    <source>
        <dbReference type="ARBA" id="ARBA00048267"/>
    </source>
</evidence>
<keyword evidence="3 5" id="KW-0378">Hydrolase</keyword>
<feature type="modified residue" description="4-aspartylphosphate" evidence="5 7">
    <location>
        <position position="55"/>
    </location>
</feature>
<evidence type="ECO:0000256" key="6">
    <source>
        <dbReference type="PROSITE-ProRule" id="PRU00050"/>
    </source>
</evidence>
<evidence type="ECO:0000256" key="8">
    <source>
        <dbReference type="SAM" id="MobiDB-lite"/>
    </source>
</evidence>
<dbReference type="PANTHER" id="PTHR42872:SF6">
    <property type="entry name" value="PROTEIN-GLUTAMATE METHYLESTERASE_PROTEIN-GLUTAMINE GLUTAMINASE"/>
    <property type="match status" value="1"/>
</dbReference>
<dbReference type="InterPro" id="IPR001789">
    <property type="entry name" value="Sig_transdc_resp-reg_receiver"/>
</dbReference>
<accession>A0ABT7B683</accession>
<comment type="subcellular location">
    <subcellularLocation>
        <location evidence="5">Cytoplasm</location>
    </subcellularLocation>
</comment>
<dbReference type="RefSeq" id="WP_283766991.1">
    <property type="nucleotide sequence ID" value="NZ_JAQOSO010000060.1"/>
</dbReference>
<dbReference type="GO" id="GO:0008984">
    <property type="term" value="F:protein-glutamate methylesterase activity"/>
    <property type="evidence" value="ECO:0007669"/>
    <property type="project" value="UniProtKB-EC"/>
</dbReference>
<keyword evidence="2 5" id="KW-0145">Chemotaxis</keyword>
<feature type="active site" evidence="5 6">
    <location>
        <position position="220"/>
    </location>
</feature>
<feature type="domain" description="CheB-type methylesterase" evidence="10">
    <location>
        <begin position="181"/>
        <end position="371"/>
    </location>
</feature>
<evidence type="ECO:0000313" key="12">
    <source>
        <dbReference type="Proteomes" id="UP001235849"/>
    </source>
</evidence>
<dbReference type="EMBL" id="JAQOSO010000060">
    <property type="protein sequence ID" value="MDJ1174669.1"/>
    <property type="molecule type" value="Genomic_DNA"/>
</dbReference>
<dbReference type="NCBIfam" id="NF001965">
    <property type="entry name" value="PRK00742.1"/>
    <property type="match status" value="1"/>
</dbReference>
<keyword evidence="11" id="KW-0808">Transferase</keyword>
<name>A0ABT7B683_9CYAN</name>
<evidence type="ECO:0000256" key="5">
    <source>
        <dbReference type="HAMAP-Rule" id="MF_00099"/>
    </source>
</evidence>
<dbReference type="PIRSF" id="PIRSF000876">
    <property type="entry name" value="RR_chemtxs_CheB"/>
    <property type="match status" value="1"/>
</dbReference>
<dbReference type="CDD" id="cd17541">
    <property type="entry name" value="REC_CheB-like"/>
    <property type="match status" value="1"/>
</dbReference>
<comment type="caution">
    <text evidence="11">The sequence shown here is derived from an EMBL/GenBank/DDBJ whole genome shotgun (WGS) entry which is preliminary data.</text>
</comment>
<comment type="catalytic activity">
    <reaction evidence="4 5">
        <text>[protein]-L-glutamate 5-O-methyl ester + H2O = L-glutamyl-[protein] + methanol + H(+)</text>
        <dbReference type="Rhea" id="RHEA:23236"/>
        <dbReference type="Rhea" id="RHEA-COMP:10208"/>
        <dbReference type="Rhea" id="RHEA-COMP:10311"/>
        <dbReference type="ChEBI" id="CHEBI:15377"/>
        <dbReference type="ChEBI" id="CHEBI:15378"/>
        <dbReference type="ChEBI" id="CHEBI:17790"/>
        <dbReference type="ChEBI" id="CHEBI:29973"/>
        <dbReference type="ChEBI" id="CHEBI:82795"/>
        <dbReference type="EC" id="3.1.1.61"/>
    </reaction>
</comment>
<dbReference type="EC" id="3.1.1.61" evidence="5"/>
<feature type="region of interest" description="Disordered" evidence="8">
    <location>
        <begin position="141"/>
        <end position="165"/>
    </location>
</feature>
<dbReference type="GO" id="GO:0008168">
    <property type="term" value="F:methyltransferase activity"/>
    <property type="evidence" value="ECO:0007669"/>
    <property type="project" value="UniProtKB-KW"/>
</dbReference>
<feature type="domain" description="Response regulatory" evidence="9">
    <location>
        <begin position="4"/>
        <end position="122"/>
    </location>
</feature>
<dbReference type="SUPFAM" id="SSF52738">
    <property type="entry name" value="Methylesterase CheB, C-terminal domain"/>
    <property type="match status" value="1"/>
</dbReference>
<comment type="function">
    <text evidence="5">Involved in chemotaxis. Part of a chemotaxis signal transduction system that modulates chemotaxis in response to various stimuli. Catalyzes the demethylation of specific methylglutamate residues introduced into the chemoreceptors (methyl-accepting chemotaxis proteins or MCP) by CheR. Also mediates the irreversible deamidation of specific glutamine residues to glutamic acid.</text>
</comment>
<gene>
    <name evidence="5 11" type="primary">cheB</name>
    <name evidence="11" type="ORF">PMG25_11250</name>
</gene>
<feature type="compositionally biased region" description="Polar residues" evidence="8">
    <location>
        <begin position="151"/>
        <end position="165"/>
    </location>
</feature>
<evidence type="ECO:0000313" key="11">
    <source>
        <dbReference type="EMBL" id="MDJ1174669.1"/>
    </source>
</evidence>
<proteinExistence type="inferred from homology"/>
<evidence type="ECO:0000256" key="2">
    <source>
        <dbReference type="ARBA" id="ARBA00022500"/>
    </source>
</evidence>
<dbReference type="Pfam" id="PF01339">
    <property type="entry name" value="CheB_methylest"/>
    <property type="match status" value="1"/>
</dbReference>
<dbReference type="PROSITE" id="PS50110">
    <property type="entry name" value="RESPONSE_REGULATORY"/>
    <property type="match status" value="1"/>
</dbReference>
<feature type="active site" evidence="5 6">
    <location>
        <position position="193"/>
    </location>
</feature>
<dbReference type="GO" id="GO:0032259">
    <property type="term" value="P:methylation"/>
    <property type="evidence" value="ECO:0007669"/>
    <property type="project" value="UniProtKB-KW"/>
</dbReference>
<comment type="similarity">
    <text evidence="5">Belongs to the CheB family.</text>
</comment>
<dbReference type="Gene3D" id="3.40.50.180">
    <property type="entry name" value="Methylesterase CheB, C-terminal domain"/>
    <property type="match status" value="1"/>
</dbReference>
<dbReference type="SUPFAM" id="SSF52172">
    <property type="entry name" value="CheY-like"/>
    <property type="match status" value="1"/>
</dbReference>
<dbReference type="PROSITE" id="PS50122">
    <property type="entry name" value="CHEB"/>
    <property type="match status" value="1"/>
</dbReference>
<comment type="PTM">
    <text evidence="5">Phosphorylated by CheA. Phosphorylation of the N-terminal regulatory domain activates the methylesterase activity.</text>
</comment>
<keyword evidence="11" id="KW-0489">Methyltransferase</keyword>
<dbReference type="CDD" id="cd16432">
    <property type="entry name" value="CheB_Rec"/>
    <property type="match status" value="1"/>
</dbReference>
<evidence type="ECO:0000256" key="3">
    <source>
        <dbReference type="ARBA" id="ARBA00022801"/>
    </source>
</evidence>
<dbReference type="EC" id="3.5.1.44" evidence="5"/>
<evidence type="ECO:0000259" key="9">
    <source>
        <dbReference type="PROSITE" id="PS50110"/>
    </source>
</evidence>
<dbReference type="InterPro" id="IPR000673">
    <property type="entry name" value="Sig_transdc_resp-reg_Me-estase"/>
</dbReference>
<dbReference type="Proteomes" id="UP001235849">
    <property type="component" value="Unassembled WGS sequence"/>
</dbReference>
<dbReference type="Pfam" id="PF00072">
    <property type="entry name" value="Response_reg"/>
    <property type="match status" value="1"/>
</dbReference>
<keyword evidence="5 7" id="KW-0597">Phosphoprotein</keyword>
<dbReference type="HAMAP" id="MF_00099">
    <property type="entry name" value="CheB_chemtxs"/>
    <property type="match status" value="1"/>
</dbReference>
<keyword evidence="12" id="KW-1185">Reference proteome</keyword>
<evidence type="ECO:0000259" key="10">
    <source>
        <dbReference type="PROSITE" id="PS50122"/>
    </source>
</evidence>
<dbReference type="InterPro" id="IPR011006">
    <property type="entry name" value="CheY-like_superfamily"/>
</dbReference>
<dbReference type="Gene3D" id="3.40.50.2300">
    <property type="match status" value="1"/>
</dbReference>
<feature type="active site" evidence="5 6">
    <location>
        <position position="313"/>
    </location>
</feature>
<comment type="catalytic activity">
    <reaction evidence="5">
        <text>L-glutaminyl-[protein] + H2O = L-glutamyl-[protein] + NH4(+)</text>
        <dbReference type="Rhea" id="RHEA:16441"/>
        <dbReference type="Rhea" id="RHEA-COMP:10207"/>
        <dbReference type="Rhea" id="RHEA-COMP:10208"/>
        <dbReference type="ChEBI" id="CHEBI:15377"/>
        <dbReference type="ChEBI" id="CHEBI:28938"/>
        <dbReference type="ChEBI" id="CHEBI:29973"/>
        <dbReference type="ChEBI" id="CHEBI:30011"/>
        <dbReference type="EC" id="3.5.1.44"/>
    </reaction>
</comment>
<dbReference type="InterPro" id="IPR035909">
    <property type="entry name" value="CheB_C"/>
</dbReference>
<comment type="domain">
    <text evidence="5">Contains a C-terminal catalytic domain, and an N-terminal region which modulates catalytic activity.</text>
</comment>
<keyword evidence="1 5" id="KW-0963">Cytoplasm</keyword>
<dbReference type="PANTHER" id="PTHR42872">
    <property type="entry name" value="PROTEIN-GLUTAMATE METHYLESTERASE/PROTEIN-GLUTAMINE GLUTAMINASE"/>
    <property type="match status" value="1"/>
</dbReference>